<evidence type="ECO:0000259" key="2">
    <source>
        <dbReference type="SMART" id="SM00385"/>
    </source>
</evidence>
<gene>
    <name evidence="3" type="ORF">BSTOLATCC_MIC15565</name>
</gene>
<reference evidence="3" key="1">
    <citation type="submission" date="2021-09" db="EMBL/GenBank/DDBJ databases">
        <authorList>
            <consortium name="AG Swart"/>
            <person name="Singh M."/>
            <person name="Singh A."/>
            <person name="Seah K."/>
            <person name="Emmerich C."/>
        </authorList>
    </citation>
    <scope>NUCLEOTIDE SEQUENCE</scope>
    <source>
        <strain evidence="3">ATCC30299</strain>
    </source>
</reference>
<evidence type="ECO:0000313" key="3">
    <source>
        <dbReference type="EMBL" id="CAG9316125.1"/>
    </source>
</evidence>
<dbReference type="InterPro" id="IPR043198">
    <property type="entry name" value="Cyclin/Ssn8"/>
</dbReference>
<dbReference type="GO" id="GO:0016538">
    <property type="term" value="F:cyclin-dependent protein serine/threonine kinase regulator activity"/>
    <property type="evidence" value="ECO:0007669"/>
    <property type="project" value="InterPro"/>
</dbReference>
<evidence type="ECO:0000313" key="4">
    <source>
        <dbReference type="Proteomes" id="UP001162131"/>
    </source>
</evidence>
<dbReference type="Gene3D" id="1.10.472.10">
    <property type="entry name" value="Cyclin-like"/>
    <property type="match status" value="2"/>
</dbReference>
<proteinExistence type="inferred from homology"/>
<dbReference type="GO" id="GO:0006357">
    <property type="term" value="P:regulation of transcription by RNA polymerase II"/>
    <property type="evidence" value="ECO:0007669"/>
    <property type="project" value="InterPro"/>
</dbReference>
<name>A0AAU9IXX8_9CILI</name>
<dbReference type="SUPFAM" id="SSF47954">
    <property type="entry name" value="Cyclin-like"/>
    <property type="match status" value="2"/>
</dbReference>
<dbReference type="EMBL" id="CAJZBQ010000015">
    <property type="protein sequence ID" value="CAG9316125.1"/>
    <property type="molecule type" value="Genomic_DNA"/>
</dbReference>
<protein>
    <recommendedName>
        <fullName evidence="2">Cyclin-like domain-containing protein</fullName>
    </recommendedName>
</protein>
<dbReference type="AlphaFoldDB" id="A0AAU9IXX8"/>
<dbReference type="Pfam" id="PF00134">
    <property type="entry name" value="Cyclin_N"/>
    <property type="match status" value="1"/>
</dbReference>
<dbReference type="InterPro" id="IPR013763">
    <property type="entry name" value="Cyclin-like_dom"/>
</dbReference>
<dbReference type="PANTHER" id="PTHR10026">
    <property type="entry name" value="CYCLIN"/>
    <property type="match status" value="1"/>
</dbReference>
<accession>A0AAU9IXX8</accession>
<dbReference type="InterPro" id="IPR006671">
    <property type="entry name" value="Cyclin_N"/>
</dbReference>
<dbReference type="SMART" id="SM00385">
    <property type="entry name" value="CYCLIN"/>
    <property type="match status" value="1"/>
</dbReference>
<keyword evidence="4" id="KW-1185">Reference proteome</keyword>
<dbReference type="InterPro" id="IPR036915">
    <property type="entry name" value="Cyclin-like_sf"/>
</dbReference>
<comment type="similarity">
    <text evidence="1">Belongs to the cyclin family.</text>
</comment>
<dbReference type="CDD" id="cd20524">
    <property type="entry name" value="CYCLIN_CCNH_rpt1"/>
    <property type="match status" value="1"/>
</dbReference>
<keyword evidence="1" id="KW-0195">Cyclin</keyword>
<dbReference type="Proteomes" id="UP001162131">
    <property type="component" value="Unassembled WGS sequence"/>
</dbReference>
<evidence type="ECO:0000256" key="1">
    <source>
        <dbReference type="RuleBase" id="RU000383"/>
    </source>
</evidence>
<feature type="domain" description="Cyclin-like" evidence="2">
    <location>
        <begin position="63"/>
        <end position="146"/>
    </location>
</feature>
<sequence length="291" mass="32853">MPNFLLSTHKKNWILSKEQLESLYQEKHSSLVSQLTSKGVPNEILNFLLTREEEETLLLGLCRNLLMCCKHINLHLKAQTTAISYFRRFFLRNPVCLNDPGNLMFTALYVACKTEEINVRDASSFCSNFQGSNPQKILQSEIVLISGINFQLYVYTPYKPLKALIEFLKNKGFGDADLDEIEKKAKEFIEIAHFGDTFFTYSPAALAIAGIYAAIFERMDRDDLIDEIAAMGNNSGNVRQAISDITREVESITQKLKMIDNAFKGLLKKAGAIKHKIGKILSMSAKPKENA</sequence>
<comment type="caution">
    <text evidence="3">The sequence shown here is derived from an EMBL/GenBank/DDBJ whole genome shotgun (WGS) entry which is preliminary data.</text>
</comment>
<organism evidence="3 4">
    <name type="scientific">Blepharisma stoltei</name>
    <dbReference type="NCBI Taxonomy" id="1481888"/>
    <lineage>
        <taxon>Eukaryota</taxon>
        <taxon>Sar</taxon>
        <taxon>Alveolata</taxon>
        <taxon>Ciliophora</taxon>
        <taxon>Postciliodesmatophora</taxon>
        <taxon>Heterotrichea</taxon>
        <taxon>Heterotrichida</taxon>
        <taxon>Blepharismidae</taxon>
        <taxon>Blepharisma</taxon>
    </lineage>
</organism>